<keyword evidence="8" id="KW-0482">Metalloprotease</keyword>
<keyword evidence="5" id="KW-0645">Protease</keyword>
<dbReference type="InterPro" id="IPR029149">
    <property type="entry name" value="Creatin/AminoP/Spt16_N"/>
</dbReference>
<dbReference type="InterPro" id="IPR007865">
    <property type="entry name" value="Aminopep_P_N"/>
</dbReference>
<dbReference type="Gene3D" id="3.40.350.10">
    <property type="entry name" value="Creatinase/prolidase N-terminal domain"/>
    <property type="match status" value="1"/>
</dbReference>
<organism evidence="12 13">
    <name type="scientific">Emticicia oligotrophica (strain DSM 17448 / CIP 109782 / MTCC 6937 / GPTSA100-15)</name>
    <dbReference type="NCBI Taxonomy" id="929562"/>
    <lineage>
        <taxon>Bacteria</taxon>
        <taxon>Pseudomonadati</taxon>
        <taxon>Bacteroidota</taxon>
        <taxon>Cytophagia</taxon>
        <taxon>Cytophagales</taxon>
        <taxon>Leadbetterellaceae</taxon>
        <taxon>Emticicia</taxon>
    </lineage>
</organism>
<sequence length="429" mass="49859">MRYEKIDSQLFISNRQRLKDLLKPNSMVILQSNDVLPTNADGTFGFRQNNDIFYLTGIDQEETLLILFPDFPDEKFREVLLIRETSEYLKIWEGEKLSKRQANEVSGIEKVLWTSNFETLLRKLIFLAEHVYLNLNEHDGGNWEFETRERRFIKEFKEKFPLHRIERFAPLMHQLRVIKQPIEIELIKKAIQITHKGFVRMAKYLKPKIAEFELEAELTHEFLMNRSRGHAFQPIIASGENACVLHYVSNNQICEDNELVLMDFGAEYANYNADITRCLPVNGKFTSRQKEVYQAVLNVMKAAKSMIIAGNTMENLRNKVAKVMERELIGLGLLTENEVANQYEDAPLYKKYFPHGISHHLGLDVHDVGNRYEPFKVGMIFTCEPGIYIPEEKIGIRLENDILITENGNIDLMEGIPLEIDEIEALMSN</sequence>
<dbReference type="PROSITE" id="PS00491">
    <property type="entry name" value="PROLINE_PEPTIDASE"/>
    <property type="match status" value="1"/>
</dbReference>
<keyword evidence="9" id="KW-0464">Manganese</keyword>
<dbReference type="InterPro" id="IPR036005">
    <property type="entry name" value="Creatinase/aminopeptidase-like"/>
</dbReference>
<evidence type="ECO:0000256" key="7">
    <source>
        <dbReference type="ARBA" id="ARBA00022801"/>
    </source>
</evidence>
<evidence type="ECO:0000256" key="2">
    <source>
        <dbReference type="ARBA" id="ARBA00001936"/>
    </source>
</evidence>
<gene>
    <name evidence="12" type="ordered locus">Emtol_3992</name>
</gene>
<dbReference type="SMART" id="SM01011">
    <property type="entry name" value="AMP_N"/>
    <property type="match status" value="1"/>
</dbReference>
<dbReference type="InterPro" id="IPR052433">
    <property type="entry name" value="X-Pro_dipept-like"/>
</dbReference>
<evidence type="ECO:0000259" key="11">
    <source>
        <dbReference type="SMART" id="SM01011"/>
    </source>
</evidence>
<comment type="similarity">
    <text evidence="3 10">Belongs to the peptidase M24B family.</text>
</comment>
<evidence type="ECO:0000256" key="3">
    <source>
        <dbReference type="ARBA" id="ARBA00008766"/>
    </source>
</evidence>
<evidence type="ECO:0000313" key="13">
    <source>
        <dbReference type="Proteomes" id="UP000002875"/>
    </source>
</evidence>
<evidence type="ECO:0000256" key="5">
    <source>
        <dbReference type="ARBA" id="ARBA00022670"/>
    </source>
</evidence>
<evidence type="ECO:0000256" key="8">
    <source>
        <dbReference type="ARBA" id="ARBA00023049"/>
    </source>
</evidence>
<dbReference type="EMBL" id="CP002961">
    <property type="protein sequence ID" value="AFK05117.1"/>
    <property type="molecule type" value="Genomic_DNA"/>
</dbReference>
<evidence type="ECO:0000313" key="12">
    <source>
        <dbReference type="EMBL" id="AFK05117.1"/>
    </source>
</evidence>
<comment type="cofactor">
    <cofactor evidence="2">
        <name>Mn(2+)</name>
        <dbReference type="ChEBI" id="CHEBI:29035"/>
    </cofactor>
</comment>
<name>A0ABM5N6L7_EMTOG</name>
<keyword evidence="13" id="KW-1185">Reference proteome</keyword>
<dbReference type="InterPro" id="IPR000994">
    <property type="entry name" value="Pept_M24"/>
</dbReference>
<evidence type="ECO:0000256" key="10">
    <source>
        <dbReference type="RuleBase" id="RU000590"/>
    </source>
</evidence>
<feature type="domain" description="Aminopeptidase P N-terminal" evidence="11">
    <location>
        <begin position="6"/>
        <end position="142"/>
    </location>
</feature>
<dbReference type="PANTHER" id="PTHR43226">
    <property type="entry name" value="XAA-PRO AMINOPEPTIDASE 3"/>
    <property type="match status" value="1"/>
</dbReference>
<keyword evidence="7" id="KW-0378">Hydrolase</keyword>
<dbReference type="SUPFAM" id="SSF55920">
    <property type="entry name" value="Creatinase/aminopeptidase"/>
    <property type="match status" value="1"/>
</dbReference>
<evidence type="ECO:0000256" key="6">
    <source>
        <dbReference type="ARBA" id="ARBA00022723"/>
    </source>
</evidence>
<reference evidence="12 13" key="1">
    <citation type="submission" date="2011-07" db="EMBL/GenBank/DDBJ databases">
        <title>The complete genome of chromosome of Emticicia oligotrophica DSM 17448.</title>
        <authorList>
            <consortium name="US DOE Joint Genome Institute (JGI-PGF)"/>
            <person name="Lucas S."/>
            <person name="Han J."/>
            <person name="Lapidus A."/>
            <person name="Bruce D."/>
            <person name="Goodwin L."/>
            <person name="Pitluck S."/>
            <person name="Peters L."/>
            <person name="Kyrpides N."/>
            <person name="Mavromatis K."/>
            <person name="Ivanova N."/>
            <person name="Ovchinnikova G."/>
            <person name="Teshima H."/>
            <person name="Detter J.C."/>
            <person name="Tapia R."/>
            <person name="Han C."/>
            <person name="Land M."/>
            <person name="Hauser L."/>
            <person name="Markowitz V."/>
            <person name="Cheng J.-F."/>
            <person name="Hugenholtz P."/>
            <person name="Woyke T."/>
            <person name="Wu D."/>
            <person name="Tindall B."/>
            <person name="Pomrenke H."/>
            <person name="Brambilla E."/>
            <person name="Klenk H.-P."/>
            <person name="Eisen J.A."/>
        </authorList>
    </citation>
    <scope>NUCLEOTIDE SEQUENCE [LARGE SCALE GENOMIC DNA]</scope>
    <source>
        <strain evidence="12 13">DSM 17448</strain>
    </source>
</reference>
<protein>
    <recommendedName>
        <fullName evidence="4">Xaa-Pro aminopeptidase</fullName>
        <ecNumber evidence="4">3.4.11.9</ecNumber>
    </recommendedName>
</protein>
<dbReference type="PANTHER" id="PTHR43226:SF4">
    <property type="entry name" value="XAA-PRO AMINOPEPTIDASE 3"/>
    <property type="match status" value="1"/>
</dbReference>
<dbReference type="Pfam" id="PF05195">
    <property type="entry name" value="AMP_N"/>
    <property type="match status" value="1"/>
</dbReference>
<dbReference type="EC" id="3.4.11.9" evidence="4"/>
<evidence type="ECO:0000256" key="4">
    <source>
        <dbReference type="ARBA" id="ARBA00012574"/>
    </source>
</evidence>
<accession>A0ABM5N6L7</accession>
<evidence type="ECO:0000256" key="1">
    <source>
        <dbReference type="ARBA" id="ARBA00001424"/>
    </source>
</evidence>
<dbReference type="InterPro" id="IPR001131">
    <property type="entry name" value="Peptidase_M24B_aminopep-P_CS"/>
</dbReference>
<evidence type="ECO:0000256" key="9">
    <source>
        <dbReference type="ARBA" id="ARBA00023211"/>
    </source>
</evidence>
<dbReference type="Pfam" id="PF00557">
    <property type="entry name" value="Peptidase_M24"/>
    <property type="match status" value="1"/>
</dbReference>
<dbReference type="RefSeq" id="WP_015030805.1">
    <property type="nucleotide sequence ID" value="NC_018748.1"/>
</dbReference>
<proteinExistence type="inferred from homology"/>
<dbReference type="CDD" id="cd01087">
    <property type="entry name" value="Prolidase"/>
    <property type="match status" value="1"/>
</dbReference>
<keyword evidence="6 10" id="KW-0479">Metal-binding</keyword>
<dbReference type="Proteomes" id="UP000002875">
    <property type="component" value="Chromosome"/>
</dbReference>
<dbReference type="SUPFAM" id="SSF53092">
    <property type="entry name" value="Creatinase/prolidase N-terminal domain"/>
    <property type="match status" value="1"/>
</dbReference>
<comment type="catalytic activity">
    <reaction evidence="1">
        <text>Release of any N-terminal amino acid, including proline, that is linked to proline, even from a dipeptide or tripeptide.</text>
        <dbReference type="EC" id="3.4.11.9"/>
    </reaction>
</comment>
<dbReference type="Gene3D" id="3.90.230.10">
    <property type="entry name" value="Creatinase/methionine aminopeptidase superfamily"/>
    <property type="match status" value="1"/>
</dbReference>